<reference evidence="2 3" key="1">
    <citation type="submission" date="2023-02" db="EMBL/GenBank/DDBJ databases">
        <title>LHISI_Scaffold_Assembly.</title>
        <authorList>
            <person name="Stuart O.P."/>
            <person name="Cleave R."/>
            <person name="Magrath M.J.L."/>
            <person name="Mikheyev A.S."/>
        </authorList>
    </citation>
    <scope>NUCLEOTIDE SEQUENCE [LARGE SCALE GENOMIC DNA]</scope>
    <source>
        <strain evidence="2">Daus_M_001</strain>
        <tissue evidence="2">Leg muscle</tissue>
    </source>
</reference>
<comment type="caution">
    <text evidence="2">The sequence shown here is derived from an EMBL/GenBank/DDBJ whole genome shotgun (WGS) entry which is preliminary data.</text>
</comment>
<gene>
    <name evidence="2" type="ORF">PR048_018673</name>
</gene>
<sequence>MAPENVMVNISMKTLYNNVKVFDKRKQKFKVGSLLLVIHRRATSLMFCCEYSRDTPTRSSHLFALNQYGGRLTNRMGATPVLLMAKARTNMVAPLVANAITNIWSSIEMQKWGKWENLEKTCQPAAPISTITICENLRSFSPWRPPVTEMRNKWERKERRERERERERKEEERRKGREPQWKRTIIMLRADARTRRELHAGSGSIRGDSPQSSPQLSRSAPLLGRQPGND</sequence>
<feature type="region of interest" description="Disordered" evidence="1">
    <location>
        <begin position="153"/>
        <end position="230"/>
    </location>
</feature>
<feature type="compositionally biased region" description="Basic and acidic residues" evidence="1">
    <location>
        <begin position="153"/>
        <end position="181"/>
    </location>
</feature>
<accession>A0ABQ9HD29</accession>
<evidence type="ECO:0000256" key="1">
    <source>
        <dbReference type="SAM" id="MobiDB-lite"/>
    </source>
</evidence>
<dbReference type="EMBL" id="JARBHB010000006">
    <property type="protein sequence ID" value="KAJ8882185.1"/>
    <property type="molecule type" value="Genomic_DNA"/>
</dbReference>
<name>A0ABQ9HD29_9NEOP</name>
<keyword evidence="3" id="KW-1185">Reference proteome</keyword>
<dbReference type="Proteomes" id="UP001159363">
    <property type="component" value="Chromosome 5"/>
</dbReference>
<evidence type="ECO:0000313" key="2">
    <source>
        <dbReference type="EMBL" id="KAJ8882185.1"/>
    </source>
</evidence>
<feature type="compositionally biased region" description="Polar residues" evidence="1">
    <location>
        <begin position="209"/>
        <end position="218"/>
    </location>
</feature>
<evidence type="ECO:0000313" key="3">
    <source>
        <dbReference type="Proteomes" id="UP001159363"/>
    </source>
</evidence>
<proteinExistence type="predicted"/>
<feature type="compositionally biased region" description="Basic and acidic residues" evidence="1">
    <location>
        <begin position="190"/>
        <end position="199"/>
    </location>
</feature>
<protein>
    <submittedName>
        <fullName evidence="2">Uncharacterized protein</fullName>
    </submittedName>
</protein>
<organism evidence="2 3">
    <name type="scientific">Dryococelus australis</name>
    <dbReference type="NCBI Taxonomy" id="614101"/>
    <lineage>
        <taxon>Eukaryota</taxon>
        <taxon>Metazoa</taxon>
        <taxon>Ecdysozoa</taxon>
        <taxon>Arthropoda</taxon>
        <taxon>Hexapoda</taxon>
        <taxon>Insecta</taxon>
        <taxon>Pterygota</taxon>
        <taxon>Neoptera</taxon>
        <taxon>Polyneoptera</taxon>
        <taxon>Phasmatodea</taxon>
        <taxon>Verophasmatodea</taxon>
        <taxon>Anareolatae</taxon>
        <taxon>Phasmatidae</taxon>
        <taxon>Eurycanthinae</taxon>
        <taxon>Dryococelus</taxon>
    </lineage>
</organism>